<protein>
    <recommendedName>
        <fullName evidence="1">DUF4246 domain-containing protein</fullName>
    </recommendedName>
</protein>
<dbReference type="Proteomes" id="UP001140011">
    <property type="component" value="Unassembled WGS sequence"/>
</dbReference>
<name>A0A9W8GZ85_9FUNG</name>
<dbReference type="AlphaFoldDB" id="A0A9W8GZ85"/>
<sequence>MTIWRSAITIPPLATLDERIRGLFSPGAMYRCYPEPMGTLAERRMRQMSSDIRSKSDWMEMIHDADTRTGWAVEAKAKELTDVEFAYVLDELVYYASLHPPGSNIRLSAADGVWFSDALIDADATNELRDYAAILENVPDRQKDWYPKDRSRVLNLIDPSLFPLIYSRSKLFRQTSTSPQAALKLEDVGEFPGSPEGWHNAINFAEDGESKYYIPLPAGDNQYGYYSSDKFSWLPSEFRIGDNGAVTIESYINNLHPVKHAALYPIIASVFSKFLPLLEQVLTDLVHPRQLRVKSDPDKYYRSDELLPDSDDDDYYEEVRRWKRRATFVHPQPKPFVIPDRPVNPYKLCGRWLQAIVKMTNVELTAKRPIYGGEDWSVAGLDNECIIATGIFFYDVANIAPSSLRFREALCGWNFAADQWDIESVVKAYGIERVQLDNGDHASQELGSMVIKDRRCLVFPNIHQYKMPELKLADKTNPGHCKMLTYYFVDPSTRIPSTEIVPPQQQDWCFEDILASEPFRSLPQLVVDGILAKVDFPISFKEAKKARLQVHQDKTSRGVITDLFEPSLFFSG</sequence>
<dbReference type="InterPro" id="IPR025340">
    <property type="entry name" value="DUF4246"/>
</dbReference>
<dbReference type="PANTHER" id="PTHR33119:SF1">
    <property type="entry name" value="FE2OG DIOXYGENASE DOMAIN-CONTAINING PROTEIN"/>
    <property type="match status" value="1"/>
</dbReference>
<feature type="domain" description="DUF4246" evidence="1">
    <location>
        <begin position="85"/>
        <end position="511"/>
    </location>
</feature>
<dbReference type="Pfam" id="PF14033">
    <property type="entry name" value="DUF4246"/>
    <property type="match status" value="1"/>
</dbReference>
<dbReference type="EMBL" id="JANBUH010000018">
    <property type="protein sequence ID" value="KAJ2756702.1"/>
    <property type="molecule type" value="Genomic_DNA"/>
</dbReference>
<dbReference type="InterPro" id="IPR049192">
    <property type="entry name" value="DUF4246_C"/>
</dbReference>
<evidence type="ECO:0000259" key="1">
    <source>
        <dbReference type="Pfam" id="PF14033"/>
    </source>
</evidence>
<evidence type="ECO:0000313" key="2">
    <source>
        <dbReference type="EMBL" id="KAJ2756702.1"/>
    </source>
</evidence>
<organism evidence="2 3">
    <name type="scientific">Coemansia pectinata</name>
    <dbReference type="NCBI Taxonomy" id="1052879"/>
    <lineage>
        <taxon>Eukaryota</taxon>
        <taxon>Fungi</taxon>
        <taxon>Fungi incertae sedis</taxon>
        <taxon>Zoopagomycota</taxon>
        <taxon>Kickxellomycotina</taxon>
        <taxon>Kickxellomycetes</taxon>
        <taxon>Kickxellales</taxon>
        <taxon>Kickxellaceae</taxon>
        <taxon>Coemansia</taxon>
    </lineage>
</organism>
<gene>
    <name evidence="2" type="ORF">GGI19_000637</name>
</gene>
<reference evidence="2" key="1">
    <citation type="submission" date="2022-07" db="EMBL/GenBank/DDBJ databases">
        <title>Phylogenomic reconstructions and comparative analyses of Kickxellomycotina fungi.</title>
        <authorList>
            <person name="Reynolds N.K."/>
            <person name="Stajich J.E."/>
            <person name="Barry K."/>
            <person name="Grigoriev I.V."/>
            <person name="Crous P."/>
            <person name="Smith M.E."/>
        </authorList>
    </citation>
    <scope>NUCLEOTIDE SEQUENCE</scope>
    <source>
        <strain evidence="2">BCRC 34297</strain>
    </source>
</reference>
<dbReference type="OrthoDB" id="415532at2759"/>
<comment type="caution">
    <text evidence="2">The sequence shown here is derived from an EMBL/GenBank/DDBJ whole genome shotgun (WGS) entry which is preliminary data.</text>
</comment>
<evidence type="ECO:0000313" key="3">
    <source>
        <dbReference type="Proteomes" id="UP001140011"/>
    </source>
</evidence>
<proteinExistence type="predicted"/>
<accession>A0A9W8GZ85</accession>
<dbReference type="PANTHER" id="PTHR33119">
    <property type="entry name" value="IFI3P"/>
    <property type="match status" value="1"/>
</dbReference>
<keyword evidence="3" id="KW-1185">Reference proteome</keyword>